<keyword evidence="3 6" id="KW-0812">Transmembrane</keyword>
<gene>
    <name evidence="9" type="ORF">GO495_26600</name>
</gene>
<dbReference type="EMBL" id="WRXO01000010">
    <property type="protein sequence ID" value="MVT44193.1"/>
    <property type="molecule type" value="Genomic_DNA"/>
</dbReference>
<dbReference type="Proteomes" id="UP000468388">
    <property type="component" value="Unassembled WGS sequence"/>
</dbReference>
<evidence type="ECO:0000259" key="7">
    <source>
        <dbReference type="Pfam" id="PF03772"/>
    </source>
</evidence>
<dbReference type="Pfam" id="PF03772">
    <property type="entry name" value="Competence"/>
    <property type="match status" value="1"/>
</dbReference>
<feature type="transmembrane region" description="Helical" evidence="6">
    <location>
        <begin position="66"/>
        <end position="85"/>
    </location>
</feature>
<organism evidence="9 10">
    <name type="scientific">Chitinophaga oryziterrae</name>
    <dbReference type="NCBI Taxonomy" id="1031224"/>
    <lineage>
        <taxon>Bacteria</taxon>
        <taxon>Pseudomonadati</taxon>
        <taxon>Bacteroidota</taxon>
        <taxon>Chitinophagia</taxon>
        <taxon>Chitinophagales</taxon>
        <taxon>Chitinophagaceae</taxon>
        <taxon>Chitinophaga</taxon>
    </lineage>
</organism>
<dbReference type="OrthoDB" id="9761531at2"/>
<accession>A0A6N8JFZ4</accession>
<sequence>MFVAFLKRAPFVRLILPFSTGIVLQSYTPLLPVVLWVGCSLSGMILLTLSRLPLWIQFTYGWIKGVVIHLLIIAVGCLVTCYADIRHSRHYYAGLSGFSDLLLVTVQEPLQEKPRSYKTVVRVDGIVRGDSLLPVKGKLLVYLEKEKGAGALQCGNQLLLCNKLRDIQNSGNPGGFDYRGYCAAQQIYQQVYLQEGEWKLVLNSQTGIIRNYCLRILKQHIGEPEAGLAAALLIGYRYDLDKGMVQDYTNTGIVHIIAISGMHLALIYGSLLWLLQYLPSKILKASIILFFLWAFTWLTGASASVLRATVMFSFITVGRFALDRHSNIYNTLMGSAFLLLCYDPYLLTDAGFQLSYLAVLSILICFRPIYQLLYVRNRWLDKIWEATALTLSAQVLTLPVCLYYFQQFPLYFLPANLLAVPLSTVILYAEILLLVMPLHFTGAVLKWLIYYMNTSVAWIGHLPGALITEIHITLYGTFCCYGIIAGLLCWWLHRWPKGVMLAMVCGLLWAAWDMADNLQAQRQRRLIVYNIPAHTAVDVIYGRSVQFLGDKPDASYLQTARAYYKITRYCRYSSGYIMIGNKRLLLIDSSDVRIPIQHEGKKLQTDYLLLSHNPHVDIKQLDSLYGIGMLIFDASNTSKNIRKWKSDCYALTLRFFSVPDQGAYVVNF</sequence>
<dbReference type="InterPro" id="IPR025405">
    <property type="entry name" value="DUF4131"/>
</dbReference>
<keyword evidence="2" id="KW-1003">Cell membrane</keyword>
<protein>
    <submittedName>
        <fullName evidence="9">DUF4131 domain-containing protein</fullName>
    </submittedName>
</protein>
<comment type="caution">
    <text evidence="9">The sequence shown here is derived from an EMBL/GenBank/DDBJ whole genome shotgun (WGS) entry which is preliminary data.</text>
</comment>
<feature type="transmembrane region" description="Helical" evidence="6">
    <location>
        <begin position="287"/>
        <end position="315"/>
    </location>
</feature>
<feature type="transmembrane region" description="Helical" evidence="6">
    <location>
        <begin position="425"/>
        <end position="451"/>
    </location>
</feature>
<dbReference type="Pfam" id="PF13567">
    <property type="entry name" value="DUF4131"/>
    <property type="match status" value="1"/>
</dbReference>
<dbReference type="InterPro" id="IPR052159">
    <property type="entry name" value="Competence_DNA_uptake"/>
</dbReference>
<feature type="transmembrane region" description="Helical" evidence="6">
    <location>
        <begin position="353"/>
        <end position="374"/>
    </location>
</feature>
<evidence type="ECO:0000256" key="1">
    <source>
        <dbReference type="ARBA" id="ARBA00004651"/>
    </source>
</evidence>
<feature type="transmembrane region" description="Helical" evidence="6">
    <location>
        <begin position="327"/>
        <end position="347"/>
    </location>
</feature>
<dbReference type="GO" id="GO:0005886">
    <property type="term" value="C:plasma membrane"/>
    <property type="evidence" value="ECO:0007669"/>
    <property type="project" value="UniProtKB-SubCell"/>
</dbReference>
<feature type="transmembrane region" description="Helical" evidence="6">
    <location>
        <begin position="472"/>
        <end position="493"/>
    </location>
</feature>
<keyword evidence="4 6" id="KW-1133">Transmembrane helix</keyword>
<reference evidence="9 10" key="1">
    <citation type="submission" date="2019-12" db="EMBL/GenBank/DDBJ databases">
        <title>The draft genomic sequence of strain Chitinophaga oryziterrae JCM 16595.</title>
        <authorList>
            <person name="Zhang X."/>
        </authorList>
    </citation>
    <scope>NUCLEOTIDE SEQUENCE [LARGE SCALE GENOMIC DNA]</scope>
    <source>
        <strain evidence="9 10">JCM 16595</strain>
    </source>
</reference>
<dbReference type="InterPro" id="IPR004477">
    <property type="entry name" value="ComEC_N"/>
</dbReference>
<feature type="domain" description="ComEC/Rec2-related protein" evidence="7">
    <location>
        <begin position="232"/>
        <end position="492"/>
    </location>
</feature>
<keyword evidence="5 6" id="KW-0472">Membrane</keyword>
<evidence type="ECO:0000256" key="2">
    <source>
        <dbReference type="ARBA" id="ARBA00022475"/>
    </source>
</evidence>
<name>A0A6N8JFZ4_9BACT</name>
<feature type="domain" description="DUF4131" evidence="8">
    <location>
        <begin position="31"/>
        <end position="198"/>
    </location>
</feature>
<proteinExistence type="predicted"/>
<feature type="transmembrane region" description="Helical" evidence="6">
    <location>
        <begin position="252"/>
        <end position="275"/>
    </location>
</feature>
<keyword evidence="10" id="KW-1185">Reference proteome</keyword>
<evidence type="ECO:0000259" key="8">
    <source>
        <dbReference type="Pfam" id="PF13567"/>
    </source>
</evidence>
<dbReference type="RefSeq" id="WP_157302993.1">
    <property type="nucleotide sequence ID" value="NZ_BAAAZB010000021.1"/>
</dbReference>
<evidence type="ECO:0000313" key="9">
    <source>
        <dbReference type="EMBL" id="MVT44193.1"/>
    </source>
</evidence>
<evidence type="ECO:0000256" key="6">
    <source>
        <dbReference type="SAM" id="Phobius"/>
    </source>
</evidence>
<evidence type="ECO:0000256" key="4">
    <source>
        <dbReference type="ARBA" id="ARBA00022989"/>
    </source>
</evidence>
<evidence type="ECO:0000313" key="10">
    <source>
        <dbReference type="Proteomes" id="UP000468388"/>
    </source>
</evidence>
<feature type="transmembrane region" description="Helical" evidence="6">
    <location>
        <begin position="34"/>
        <end position="54"/>
    </location>
</feature>
<dbReference type="AlphaFoldDB" id="A0A6N8JFZ4"/>
<comment type="subcellular location">
    <subcellularLocation>
        <location evidence="1">Cell membrane</location>
        <topology evidence="1">Multi-pass membrane protein</topology>
    </subcellularLocation>
</comment>
<dbReference type="PANTHER" id="PTHR30619:SF1">
    <property type="entry name" value="RECOMBINATION PROTEIN 2"/>
    <property type="match status" value="1"/>
</dbReference>
<dbReference type="NCBIfam" id="TIGR00360">
    <property type="entry name" value="ComEC_N-term"/>
    <property type="match status" value="1"/>
</dbReference>
<evidence type="ECO:0000256" key="5">
    <source>
        <dbReference type="ARBA" id="ARBA00023136"/>
    </source>
</evidence>
<feature type="transmembrane region" description="Helical" evidence="6">
    <location>
        <begin position="386"/>
        <end position="405"/>
    </location>
</feature>
<evidence type="ECO:0000256" key="3">
    <source>
        <dbReference type="ARBA" id="ARBA00022692"/>
    </source>
</evidence>
<dbReference type="PANTHER" id="PTHR30619">
    <property type="entry name" value="DNA INTERNALIZATION/COMPETENCE PROTEIN COMEC/REC2"/>
    <property type="match status" value="1"/>
</dbReference>